<feature type="transmembrane region" description="Helical" evidence="1">
    <location>
        <begin position="42"/>
        <end position="62"/>
    </location>
</feature>
<dbReference type="InterPro" id="IPR058117">
    <property type="entry name" value="BV97_02767-like"/>
</dbReference>
<keyword evidence="1" id="KW-0472">Membrane</keyword>
<dbReference type="EMBL" id="BAABBR010000001">
    <property type="protein sequence ID" value="GAA4027581.1"/>
    <property type="molecule type" value="Genomic_DNA"/>
</dbReference>
<sequence length="157" mass="16271">MSVGVLAEAGTLSSLTGFGPYLGHPSGWPFFLCVAETKGPPMLGFLAKAGIAGLLAAAVAEIARRSPGWGGLLASLPLTSLMACTLLYWDTGDTAKVADLSNGIMWFIVPSLPLFLVLPVLLRSGMNFWLALGLVIAGTMALYAATFALAGRMGVKL</sequence>
<name>A0ABP7TKB0_9SPHN</name>
<evidence type="ECO:0000313" key="3">
    <source>
        <dbReference type="Proteomes" id="UP001424459"/>
    </source>
</evidence>
<dbReference type="Proteomes" id="UP001424459">
    <property type="component" value="Unassembled WGS sequence"/>
</dbReference>
<accession>A0ABP7TKB0</accession>
<protein>
    <recommendedName>
        <fullName evidence="4">DUF3147 family protein</fullName>
    </recommendedName>
</protein>
<evidence type="ECO:0000256" key="1">
    <source>
        <dbReference type="SAM" id="Phobius"/>
    </source>
</evidence>
<keyword evidence="1" id="KW-1133">Transmembrane helix</keyword>
<gene>
    <name evidence="2" type="ORF">GCM10022281_02830</name>
</gene>
<keyword evidence="3" id="KW-1185">Reference proteome</keyword>
<reference evidence="3" key="1">
    <citation type="journal article" date="2019" name="Int. J. Syst. Evol. Microbiol.">
        <title>The Global Catalogue of Microorganisms (GCM) 10K type strain sequencing project: providing services to taxonomists for standard genome sequencing and annotation.</title>
        <authorList>
            <consortium name="The Broad Institute Genomics Platform"/>
            <consortium name="The Broad Institute Genome Sequencing Center for Infectious Disease"/>
            <person name="Wu L."/>
            <person name="Ma J."/>
        </authorList>
    </citation>
    <scope>NUCLEOTIDE SEQUENCE [LARGE SCALE GENOMIC DNA]</scope>
    <source>
        <strain evidence="3">JCM 17564</strain>
    </source>
</reference>
<evidence type="ECO:0008006" key="4">
    <source>
        <dbReference type="Google" id="ProtNLM"/>
    </source>
</evidence>
<feature type="transmembrane region" description="Helical" evidence="1">
    <location>
        <begin position="104"/>
        <end position="122"/>
    </location>
</feature>
<evidence type="ECO:0000313" key="2">
    <source>
        <dbReference type="EMBL" id="GAA4027581.1"/>
    </source>
</evidence>
<dbReference type="NCBIfam" id="NF006749">
    <property type="entry name" value="PRK09272.1-2"/>
    <property type="match status" value="1"/>
</dbReference>
<feature type="transmembrane region" description="Helical" evidence="1">
    <location>
        <begin position="69"/>
        <end position="89"/>
    </location>
</feature>
<feature type="transmembrane region" description="Helical" evidence="1">
    <location>
        <begin position="129"/>
        <end position="150"/>
    </location>
</feature>
<keyword evidence="1" id="KW-0812">Transmembrane</keyword>
<proteinExistence type="predicted"/>
<comment type="caution">
    <text evidence="2">The sequence shown here is derived from an EMBL/GenBank/DDBJ whole genome shotgun (WGS) entry which is preliminary data.</text>
</comment>
<organism evidence="2 3">
    <name type="scientific">Sphingomonas rosea</name>
    <dbReference type="NCBI Taxonomy" id="335605"/>
    <lineage>
        <taxon>Bacteria</taxon>
        <taxon>Pseudomonadati</taxon>
        <taxon>Pseudomonadota</taxon>
        <taxon>Alphaproteobacteria</taxon>
        <taxon>Sphingomonadales</taxon>
        <taxon>Sphingomonadaceae</taxon>
        <taxon>Sphingomonas</taxon>
    </lineage>
</organism>